<reference evidence="8 9" key="1">
    <citation type="submission" date="2018-09" db="EMBL/GenBank/DDBJ databases">
        <title>Nesterenkonia natronophila sp. nov., an alkaliphilic actinobacteriume isolated from a soda lake, and emended description of the genus Nesterenkonia.</title>
        <authorList>
            <person name="Menes R.J."/>
            <person name="Iriarte A."/>
        </authorList>
    </citation>
    <scope>NUCLEOTIDE SEQUENCE [LARGE SCALE GENOMIC DNA]</scope>
    <source>
        <strain evidence="8 9">M8</strain>
    </source>
</reference>
<keyword evidence="6" id="KW-0472">Membrane</keyword>
<evidence type="ECO:0000256" key="3">
    <source>
        <dbReference type="ARBA" id="ARBA00022475"/>
    </source>
</evidence>
<dbReference type="EMBL" id="QYZP01000003">
    <property type="protein sequence ID" value="RJN31114.1"/>
    <property type="molecule type" value="Genomic_DNA"/>
</dbReference>
<dbReference type="Pfam" id="PF00005">
    <property type="entry name" value="ABC_tran"/>
    <property type="match status" value="1"/>
</dbReference>
<dbReference type="SMART" id="SM00382">
    <property type="entry name" value="AAA"/>
    <property type="match status" value="1"/>
</dbReference>
<evidence type="ECO:0000256" key="1">
    <source>
        <dbReference type="ARBA" id="ARBA00004202"/>
    </source>
</evidence>
<keyword evidence="5 8" id="KW-0067">ATP-binding</keyword>
<feature type="domain" description="ABC transporter" evidence="7">
    <location>
        <begin position="20"/>
        <end position="255"/>
    </location>
</feature>
<dbReference type="InterPro" id="IPR050166">
    <property type="entry name" value="ABC_transporter_ATP-bind"/>
</dbReference>
<keyword evidence="9" id="KW-1185">Reference proteome</keyword>
<name>A0A3A4F8A1_9MICC</name>
<dbReference type="AlphaFoldDB" id="A0A3A4F8A1"/>
<keyword evidence="3" id="KW-1003">Cell membrane</keyword>
<dbReference type="OrthoDB" id="8773773at2"/>
<protein>
    <submittedName>
        <fullName evidence="8">ABC transporter ATP-binding protein</fullName>
    </submittedName>
</protein>
<dbReference type="InterPro" id="IPR027417">
    <property type="entry name" value="P-loop_NTPase"/>
</dbReference>
<dbReference type="Gene3D" id="3.40.50.300">
    <property type="entry name" value="P-loop containing nucleotide triphosphate hydrolases"/>
    <property type="match status" value="1"/>
</dbReference>
<organism evidence="8 9">
    <name type="scientific">Nesterenkonia natronophila</name>
    <dbReference type="NCBI Taxonomy" id="2174932"/>
    <lineage>
        <taxon>Bacteria</taxon>
        <taxon>Bacillati</taxon>
        <taxon>Actinomycetota</taxon>
        <taxon>Actinomycetes</taxon>
        <taxon>Micrococcales</taxon>
        <taxon>Micrococcaceae</taxon>
        <taxon>Nesterenkonia</taxon>
    </lineage>
</organism>
<dbReference type="InterPro" id="IPR003439">
    <property type="entry name" value="ABC_transporter-like_ATP-bd"/>
</dbReference>
<dbReference type="PROSITE" id="PS00211">
    <property type="entry name" value="ABC_TRANSPORTER_1"/>
    <property type="match status" value="1"/>
</dbReference>
<gene>
    <name evidence="8" type="ORF">D3250_09615</name>
</gene>
<keyword evidence="4" id="KW-0547">Nucleotide-binding</keyword>
<dbReference type="InterPro" id="IPR003593">
    <property type="entry name" value="AAA+_ATPase"/>
</dbReference>
<dbReference type="SUPFAM" id="SSF52540">
    <property type="entry name" value="P-loop containing nucleoside triphosphate hydrolases"/>
    <property type="match status" value="1"/>
</dbReference>
<evidence type="ECO:0000259" key="7">
    <source>
        <dbReference type="PROSITE" id="PS50893"/>
    </source>
</evidence>
<comment type="subcellular location">
    <subcellularLocation>
        <location evidence="1">Cell membrane</location>
        <topology evidence="1">Peripheral membrane protein</topology>
    </subcellularLocation>
</comment>
<dbReference type="InterPro" id="IPR017871">
    <property type="entry name" value="ABC_transporter-like_CS"/>
</dbReference>
<evidence type="ECO:0000256" key="6">
    <source>
        <dbReference type="ARBA" id="ARBA00023136"/>
    </source>
</evidence>
<dbReference type="RefSeq" id="WP_119903180.1">
    <property type="nucleotide sequence ID" value="NZ_QYZP01000003.1"/>
</dbReference>
<evidence type="ECO:0000313" key="9">
    <source>
        <dbReference type="Proteomes" id="UP000266615"/>
    </source>
</evidence>
<accession>A0A3A4F8A1</accession>
<dbReference type="CDD" id="cd03293">
    <property type="entry name" value="ABC_NrtD_SsuB_transporters"/>
    <property type="match status" value="1"/>
</dbReference>
<dbReference type="PROSITE" id="PS50893">
    <property type="entry name" value="ABC_TRANSPORTER_2"/>
    <property type="match status" value="1"/>
</dbReference>
<proteinExistence type="predicted"/>
<sequence>MSQTITAPHAAEPTAPEPVVKIEGITKGFPDRKKGFQPIVGLTDVDIQEGEFITIIGPSGCGKSTILKMIAGLESADEGSIRLAGKPIDAPSRELGIVFQQHVLLPWMSARQNVLFALETDPHNTRSKSQLESLADEYLELVNLSHAADRRPAQLSGGMQQRVGIARAFALEPKVMLLDEPLGALDALTRHELQLQLLELCEQQKRTFIMVTHDVDEALLLSDRILVMGTGPRAQIVHDIAVPFSRPRDVENLEQDPKCHELRGFLLNSLTGH</sequence>
<comment type="caution">
    <text evidence="8">The sequence shown here is derived from an EMBL/GenBank/DDBJ whole genome shotgun (WGS) entry which is preliminary data.</text>
</comment>
<evidence type="ECO:0000256" key="2">
    <source>
        <dbReference type="ARBA" id="ARBA00022448"/>
    </source>
</evidence>
<keyword evidence="2" id="KW-0813">Transport</keyword>
<dbReference type="Proteomes" id="UP000266615">
    <property type="component" value="Unassembled WGS sequence"/>
</dbReference>
<dbReference type="PANTHER" id="PTHR42788:SF7">
    <property type="entry name" value="NITRATE ABC TRANSPORTER ATP-BINDING PROTEIN"/>
    <property type="match status" value="1"/>
</dbReference>
<dbReference type="GO" id="GO:0005886">
    <property type="term" value="C:plasma membrane"/>
    <property type="evidence" value="ECO:0007669"/>
    <property type="project" value="UniProtKB-SubCell"/>
</dbReference>
<dbReference type="GO" id="GO:0005524">
    <property type="term" value="F:ATP binding"/>
    <property type="evidence" value="ECO:0007669"/>
    <property type="project" value="UniProtKB-KW"/>
</dbReference>
<evidence type="ECO:0000256" key="5">
    <source>
        <dbReference type="ARBA" id="ARBA00022840"/>
    </source>
</evidence>
<evidence type="ECO:0000256" key="4">
    <source>
        <dbReference type="ARBA" id="ARBA00022741"/>
    </source>
</evidence>
<evidence type="ECO:0000313" key="8">
    <source>
        <dbReference type="EMBL" id="RJN31114.1"/>
    </source>
</evidence>
<dbReference type="PANTHER" id="PTHR42788">
    <property type="entry name" value="TAURINE IMPORT ATP-BINDING PROTEIN-RELATED"/>
    <property type="match status" value="1"/>
</dbReference>
<dbReference type="GO" id="GO:0016887">
    <property type="term" value="F:ATP hydrolysis activity"/>
    <property type="evidence" value="ECO:0007669"/>
    <property type="project" value="InterPro"/>
</dbReference>